<dbReference type="InterPro" id="IPR024344">
    <property type="entry name" value="MDMPI_metal-binding"/>
</dbReference>
<dbReference type="InterPro" id="IPR010872">
    <property type="entry name" value="MDMPI_C-term_domain"/>
</dbReference>
<reference evidence="4" key="1">
    <citation type="journal article" date="2019" name="Int. J. Syst. Evol. Microbiol.">
        <title>The Global Catalogue of Microorganisms (GCM) 10K type strain sequencing project: providing services to taxonomists for standard genome sequencing and annotation.</title>
        <authorList>
            <consortium name="The Broad Institute Genomics Platform"/>
            <consortium name="The Broad Institute Genome Sequencing Center for Infectious Disease"/>
            <person name="Wu L."/>
            <person name="Ma J."/>
        </authorList>
    </citation>
    <scope>NUCLEOTIDE SEQUENCE [LARGE SCALE GENOMIC DNA]</scope>
    <source>
        <strain evidence="4">JCM 5062</strain>
    </source>
</reference>
<organism evidence="3 4">
    <name type="scientific">Streptomyces gobitricini</name>
    <dbReference type="NCBI Taxonomy" id="68211"/>
    <lineage>
        <taxon>Bacteria</taxon>
        <taxon>Bacillati</taxon>
        <taxon>Actinomycetota</taxon>
        <taxon>Actinomycetes</taxon>
        <taxon>Kitasatosporales</taxon>
        <taxon>Streptomycetaceae</taxon>
        <taxon>Streptomyces</taxon>
    </lineage>
</organism>
<evidence type="ECO:0000313" key="4">
    <source>
        <dbReference type="Proteomes" id="UP001499942"/>
    </source>
</evidence>
<dbReference type="RefSeq" id="WP_344363703.1">
    <property type="nucleotide sequence ID" value="NZ_BAAASR010000023.1"/>
</dbReference>
<dbReference type="InterPro" id="IPR017517">
    <property type="entry name" value="Maleyloyr_isom"/>
</dbReference>
<dbReference type="Pfam" id="PF07398">
    <property type="entry name" value="MDMPI_C"/>
    <property type="match status" value="1"/>
</dbReference>
<dbReference type="NCBIfam" id="TIGR03083">
    <property type="entry name" value="maleylpyruvate isomerase family mycothiol-dependent enzyme"/>
    <property type="match status" value="1"/>
</dbReference>
<protein>
    <submittedName>
        <fullName evidence="3">Maleylpyruvate isomerase family mycothiol-dependent enzyme</fullName>
    </submittedName>
</protein>
<keyword evidence="3" id="KW-0413">Isomerase</keyword>
<proteinExistence type="predicted"/>
<dbReference type="SUPFAM" id="SSF109854">
    <property type="entry name" value="DinB/YfiT-like putative metalloenzymes"/>
    <property type="match status" value="1"/>
</dbReference>
<evidence type="ECO:0000259" key="1">
    <source>
        <dbReference type="Pfam" id="PF07398"/>
    </source>
</evidence>
<feature type="domain" description="MDMPI C-terminal" evidence="1">
    <location>
        <begin position="144"/>
        <end position="239"/>
    </location>
</feature>
<gene>
    <name evidence="3" type="ORF">GCM10010393_43260</name>
</gene>
<evidence type="ECO:0000313" key="3">
    <source>
        <dbReference type="EMBL" id="GAA2505824.1"/>
    </source>
</evidence>
<dbReference type="Proteomes" id="UP001499942">
    <property type="component" value="Unassembled WGS sequence"/>
</dbReference>
<dbReference type="Pfam" id="PF11716">
    <property type="entry name" value="MDMPI_N"/>
    <property type="match status" value="1"/>
</dbReference>
<dbReference type="PANTHER" id="PTHR40758">
    <property type="entry name" value="CONSERVED PROTEIN"/>
    <property type="match status" value="1"/>
</dbReference>
<evidence type="ECO:0000259" key="2">
    <source>
        <dbReference type="Pfam" id="PF11716"/>
    </source>
</evidence>
<dbReference type="PANTHER" id="PTHR40758:SF1">
    <property type="entry name" value="CONSERVED PROTEIN"/>
    <property type="match status" value="1"/>
</dbReference>
<comment type="caution">
    <text evidence="3">The sequence shown here is derived from an EMBL/GenBank/DDBJ whole genome shotgun (WGS) entry which is preliminary data.</text>
</comment>
<keyword evidence="4" id="KW-1185">Reference proteome</keyword>
<dbReference type="InterPro" id="IPR034660">
    <property type="entry name" value="DinB/YfiT-like"/>
</dbReference>
<accession>A0ABP5ZWD4</accession>
<dbReference type="GO" id="GO:0016853">
    <property type="term" value="F:isomerase activity"/>
    <property type="evidence" value="ECO:0007669"/>
    <property type="project" value="UniProtKB-KW"/>
</dbReference>
<dbReference type="EMBL" id="BAAASR010000023">
    <property type="protein sequence ID" value="GAA2505824.1"/>
    <property type="molecule type" value="Genomic_DNA"/>
</dbReference>
<sequence>MEITEHIKYLAYECQLLADAAERSGPAAPVPTCPEWAVRDLLRHTGAVHRWATAFVTERHASYRPFPAEPGLDGAELLDWFREGHGRLVTALTEASGALECWTFLPSPSPRAFWARRQAHETAVHRVDAQAALGAEVAEPAPAFAADGIDELLCGFHAREKSRVRTSEPGVLRVRATDTGDVWTVRLSDQVPRTERTAEGPADCELSGPAAQLYLHLWNRPPAAGGATAVTTSGDQRLARLWRETSAIG</sequence>
<feature type="domain" description="Mycothiol-dependent maleylpyruvate isomerase metal-binding" evidence="2">
    <location>
        <begin position="17"/>
        <end position="130"/>
    </location>
</feature>
<name>A0ABP5ZWD4_9ACTN</name>